<dbReference type="PANTHER" id="PTHR11384:SF59">
    <property type="entry name" value="LYSOSOMAL COBALAMIN TRANSPORTER ABCD4"/>
    <property type="match status" value="1"/>
</dbReference>
<accession>A0A1Y2CNC9</accession>
<keyword evidence="5" id="KW-0067">ATP-binding</keyword>
<evidence type="ECO:0000256" key="8">
    <source>
        <dbReference type="SAM" id="Phobius"/>
    </source>
</evidence>
<keyword evidence="4" id="KW-0547">Nucleotide-binding</keyword>
<protein>
    <recommendedName>
        <fullName evidence="9">ABC transporter domain-containing protein</fullName>
    </recommendedName>
</protein>
<comment type="similarity">
    <text evidence="1">Belongs to the ABC transporter superfamily. ABCD family. Peroxisomal fatty acyl CoA transporter (TC 3.A.1.203) subfamily.</text>
</comment>
<dbReference type="GO" id="GO:0140359">
    <property type="term" value="F:ABC-type transporter activity"/>
    <property type="evidence" value="ECO:0007669"/>
    <property type="project" value="InterPro"/>
</dbReference>
<dbReference type="SUPFAM" id="SSF90123">
    <property type="entry name" value="ABC transporter transmembrane region"/>
    <property type="match status" value="1"/>
</dbReference>
<dbReference type="EMBL" id="MCGO01000011">
    <property type="protein sequence ID" value="ORY48548.1"/>
    <property type="molecule type" value="Genomic_DNA"/>
</dbReference>
<organism evidence="10 11">
    <name type="scientific">Rhizoclosmatium globosum</name>
    <dbReference type="NCBI Taxonomy" id="329046"/>
    <lineage>
        <taxon>Eukaryota</taxon>
        <taxon>Fungi</taxon>
        <taxon>Fungi incertae sedis</taxon>
        <taxon>Chytridiomycota</taxon>
        <taxon>Chytridiomycota incertae sedis</taxon>
        <taxon>Chytridiomycetes</taxon>
        <taxon>Chytridiales</taxon>
        <taxon>Chytriomycetaceae</taxon>
        <taxon>Rhizoclosmatium</taxon>
    </lineage>
</organism>
<dbReference type="InterPro" id="IPR050835">
    <property type="entry name" value="ABC_transporter_sub-D"/>
</dbReference>
<dbReference type="STRING" id="329046.A0A1Y2CNC9"/>
<dbReference type="Gene3D" id="3.40.50.300">
    <property type="entry name" value="P-loop containing nucleotide triphosphate hydrolases"/>
    <property type="match status" value="1"/>
</dbReference>
<evidence type="ECO:0000256" key="2">
    <source>
        <dbReference type="ARBA" id="ARBA00022448"/>
    </source>
</evidence>
<dbReference type="Proteomes" id="UP000193642">
    <property type="component" value="Unassembled WGS sequence"/>
</dbReference>
<evidence type="ECO:0000313" key="11">
    <source>
        <dbReference type="Proteomes" id="UP000193642"/>
    </source>
</evidence>
<keyword evidence="2" id="KW-0813">Transport</keyword>
<dbReference type="PROSITE" id="PS00211">
    <property type="entry name" value="ABC_TRANSPORTER_1"/>
    <property type="match status" value="1"/>
</dbReference>
<dbReference type="InterPro" id="IPR036640">
    <property type="entry name" value="ABC1_TM_sf"/>
</dbReference>
<evidence type="ECO:0000256" key="6">
    <source>
        <dbReference type="ARBA" id="ARBA00022989"/>
    </source>
</evidence>
<dbReference type="GO" id="GO:0005524">
    <property type="term" value="F:ATP binding"/>
    <property type="evidence" value="ECO:0007669"/>
    <property type="project" value="UniProtKB-KW"/>
</dbReference>
<dbReference type="SUPFAM" id="SSF52540">
    <property type="entry name" value="P-loop containing nucleoside triphosphate hydrolases"/>
    <property type="match status" value="1"/>
</dbReference>
<dbReference type="GO" id="GO:0016020">
    <property type="term" value="C:membrane"/>
    <property type="evidence" value="ECO:0007669"/>
    <property type="project" value="InterPro"/>
</dbReference>
<comment type="caution">
    <text evidence="10">The sequence shown here is derived from an EMBL/GenBank/DDBJ whole genome shotgun (WGS) entry which is preliminary data.</text>
</comment>
<keyword evidence="7 8" id="KW-0472">Membrane</keyword>
<dbReference type="SMART" id="SM00382">
    <property type="entry name" value="AAA"/>
    <property type="match status" value="1"/>
</dbReference>
<sequence>MRVDAVFLRRLKHIVYLATRSSSTSESSSLLDESTAYSSRPKTTLLARMQTPPRLVALALTLATLAEILIYLSGTLISGIYPSLATRDAERFTSLILTVTLLYLLSSAMSVGKKYTAGCLAVVFRRNLTRVLHARYLKKNNLYNVTMLVSQSRTGTSQKPPRPASPISIAFTEEFASDDDEGDEHVRMLPSSTRESSSLMHDFAPTPVLDNPDQTIADDVNKLSEQLSTSLIQAITIPVLIVYYTYQTYNLTQTAIAPFLMYLFFLVTASVCRMAMNPIVPAVYAKEQREGDFRFNHVHVRTKAEAIAMMHSEFSEKKRLDTLLDVLVKVSYTVLRRNAPLNYCMRVTDYLGAVLSYLIISIPVFDGTFDDKTEAEITGLVSKNMFMCSILLESCDSLEEEERQKRASTAIEALNLSRPPLPRTRPPLLEVTHLICTINLENPPLPLSFTVSDGQHTFITGRSGVGKSSLLRILSGIWDPPSSTSPAPFHFHPSLLVNAITTPNNHHHEFHPSQILFLPQTTLLVPTTPAPTGTSSAHYHHSSNALTPLLTQIAYPLHPSETDLSNARAEQILSLVGLSHVVDRCYETIQDESSGSDGFVETLSGGEKQRLALARVLFWKPRIVFMDESLSALEEVGEVAMFKMLMGVGGITVVAISHSGSSKVTELFHQRVEMK</sequence>
<evidence type="ECO:0000256" key="1">
    <source>
        <dbReference type="ARBA" id="ARBA00008575"/>
    </source>
</evidence>
<proteinExistence type="inferred from homology"/>
<dbReference type="InterPro" id="IPR011527">
    <property type="entry name" value="ABC1_TM_dom"/>
</dbReference>
<feature type="domain" description="ABC transporter" evidence="9">
    <location>
        <begin position="429"/>
        <end position="674"/>
    </location>
</feature>
<keyword evidence="11" id="KW-1185">Reference proteome</keyword>
<feature type="transmembrane region" description="Helical" evidence="8">
    <location>
        <begin position="255"/>
        <end position="276"/>
    </location>
</feature>
<dbReference type="InterPro" id="IPR003593">
    <property type="entry name" value="AAA+_ATPase"/>
</dbReference>
<dbReference type="Pfam" id="PF00005">
    <property type="entry name" value="ABC_tran"/>
    <property type="match status" value="1"/>
</dbReference>
<evidence type="ECO:0000313" key="10">
    <source>
        <dbReference type="EMBL" id="ORY48548.1"/>
    </source>
</evidence>
<name>A0A1Y2CNC9_9FUNG</name>
<dbReference type="InterPro" id="IPR003439">
    <property type="entry name" value="ABC_transporter-like_ATP-bd"/>
</dbReference>
<keyword evidence="3 8" id="KW-0812">Transmembrane</keyword>
<evidence type="ECO:0000256" key="5">
    <source>
        <dbReference type="ARBA" id="ARBA00022840"/>
    </source>
</evidence>
<dbReference type="Pfam" id="PF06472">
    <property type="entry name" value="ABC_membrane_2"/>
    <property type="match status" value="2"/>
</dbReference>
<reference evidence="10 11" key="1">
    <citation type="submission" date="2016-07" db="EMBL/GenBank/DDBJ databases">
        <title>Pervasive Adenine N6-methylation of Active Genes in Fungi.</title>
        <authorList>
            <consortium name="DOE Joint Genome Institute"/>
            <person name="Mondo S.J."/>
            <person name="Dannebaum R.O."/>
            <person name="Kuo R.C."/>
            <person name="Labutti K."/>
            <person name="Haridas S."/>
            <person name="Kuo A."/>
            <person name="Salamov A."/>
            <person name="Ahrendt S.R."/>
            <person name="Lipzen A."/>
            <person name="Sullivan W."/>
            <person name="Andreopoulos W.B."/>
            <person name="Clum A."/>
            <person name="Lindquist E."/>
            <person name="Daum C."/>
            <person name="Ramamoorthy G.K."/>
            <person name="Gryganskyi A."/>
            <person name="Culley D."/>
            <person name="Magnuson J.K."/>
            <person name="James T.Y."/>
            <person name="O'Malley M.A."/>
            <person name="Stajich J.E."/>
            <person name="Spatafora J.W."/>
            <person name="Visel A."/>
            <person name="Grigoriev I.V."/>
        </authorList>
    </citation>
    <scope>NUCLEOTIDE SEQUENCE [LARGE SCALE GENOMIC DNA]</scope>
    <source>
        <strain evidence="10 11">JEL800</strain>
    </source>
</reference>
<dbReference type="InterPro" id="IPR027417">
    <property type="entry name" value="P-loop_NTPase"/>
</dbReference>
<evidence type="ECO:0000256" key="7">
    <source>
        <dbReference type="ARBA" id="ARBA00023136"/>
    </source>
</evidence>
<dbReference type="PANTHER" id="PTHR11384">
    <property type="entry name" value="ATP-BINDING CASSETTE, SUB-FAMILY D MEMBER"/>
    <property type="match status" value="1"/>
</dbReference>
<dbReference type="AlphaFoldDB" id="A0A1Y2CNC9"/>
<dbReference type="GO" id="GO:0016887">
    <property type="term" value="F:ATP hydrolysis activity"/>
    <property type="evidence" value="ECO:0007669"/>
    <property type="project" value="InterPro"/>
</dbReference>
<dbReference type="OrthoDB" id="422637at2759"/>
<keyword evidence="6 8" id="KW-1133">Transmembrane helix</keyword>
<evidence type="ECO:0000256" key="4">
    <source>
        <dbReference type="ARBA" id="ARBA00022741"/>
    </source>
</evidence>
<evidence type="ECO:0000256" key="3">
    <source>
        <dbReference type="ARBA" id="ARBA00022692"/>
    </source>
</evidence>
<dbReference type="Gene3D" id="1.20.1560.10">
    <property type="entry name" value="ABC transporter type 1, transmembrane domain"/>
    <property type="match status" value="1"/>
</dbReference>
<feature type="transmembrane region" description="Helical" evidence="8">
    <location>
        <begin position="92"/>
        <end position="111"/>
    </location>
</feature>
<dbReference type="InterPro" id="IPR017871">
    <property type="entry name" value="ABC_transporter-like_CS"/>
</dbReference>
<gene>
    <name evidence="10" type="ORF">BCR33DRAFT_714312</name>
</gene>
<feature type="transmembrane region" description="Helical" evidence="8">
    <location>
        <begin position="55"/>
        <end position="80"/>
    </location>
</feature>
<dbReference type="PROSITE" id="PS50893">
    <property type="entry name" value="ABC_TRANSPORTER_2"/>
    <property type="match status" value="1"/>
</dbReference>
<evidence type="ECO:0000259" key="9">
    <source>
        <dbReference type="PROSITE" id="PS50893"/>
    </source>
</evidence>